<dbReference type="PANTHER" id="PTHR44042">
    <property type="entry name" value="DUPLICATED HOMEODOMAIN-LIKE SUPERFAMILY PROTEIN-RELATED"/>
    <property type="match status" value="1"/>
</dbReference>
<dbReference type="EnsemblProtists" id="EKX35476">
    <property type="protein sequence ID" value="EKX35476"/>
    <property type="gene ID" value="GUITHDRAFT_155493"/>
</dbReference>
<evidence type="ECO:0000259" key="1">
    <source>
        <dbReference type="SMART" id="SM00717"/>
    </source>
</evidence>
<feature type="domain" description="Myb-like" evidence="1">
    <location>
        <begin position="118"/>
        <end position="184"/>
    </location>
</feature>
<dbReference type="InterPro" id="IPR001005">
    <property type="entry name" value="SANT/Myb"/>
</dbReference>
<dbReference type="AlphaFoldDB" id="L1IGT7"/>
<name>L1IGT7_GUITC</name>
<dbReference type="PaxDb" id="55529-EKX35476"/>
<protein>
    <recommendedName>
        <fullName evidence="1">Myb-like domain-containing protein</fullName>
    </recommendedName>
</protein>
<dbReference type="KEGG" id="gtt:GUITHDRAFT_155493"/>
<dbReference type="SMART" id="SM00717">
    <property type="entry name" value="SANT"/>
    <property type="match status" value="1"/>
</dbReference>
<proteinExistence type="predicted"/>
<dbReference type="CDD" id="cd00167">
    <property type="entry name" value="SANT"/>
    <property type="match status" value="1"/>
</dbReference>
<dbReference type="GeneID" id="17292181"/>
<evidence type="ECO:0000313" key="4">
    <source>
        <dbReference type="Proteomes" id="UP000011087"/>
    </source>
</evidence>
<sequence>MAEDLQSSWLHYASSSTVAPVIDDMHGLRSENCNNQSWDQHHHSSSFDVCDEDCEICCNQGASFYDLAPSHHETPDFFTASGHFSSNIVSESDNVSNTSASWPPQQCSTESWSPEPLLRNAWTEEEHNLFLAGLEKYGDLRMNSKRRGNKSVGLGEGVAQLISLHVRTRTASQVRSHAQKYFSRLNKTHQDTSGK</sequence>
<organism evidence="2">
    <name type="scientific">Guillardia theta (strain CCMP2712)</name>
    <name type="common">Cryptophyte</name>
    <dbReference type="NCBI Taxonomy" id="905079"/>
    <lineage>
        <taxon>Eukaryota</taxon>
        <taxon>Cryptophyceae</taxon>
        <taxon>Pyrenomonadales</taxon>
        <taxon>Geminigeraceae</taxon>
        <taxon>Guillardia</taxon>
    </lineage>
</organism>
<reference evidence="3" key="3">
    <citation type="submission" date="2016-03" db="UniProtKB">
        <authorList>
            <consortium name="EnsemblProtists"/>
        </authorList>
    </citation>
    <scope>IDENTIFICATION</scope>
</reference>
<dbReference type="STRING" id="905079.L1IGT7"/>
<evidence type="ECO:0000313" key="3">
    <source>
        <dbReference type="EnsemblProtists" id="EKX35476"/>
    </source>
</evidence>
<dbReference type="Proteomes" id="UP000011087">
    <property type="component" value="Unassembled WGS sequence"/>
</dbReference>
<accession>L1IGT7</accession>
<reference evidence="2 4" key="1">
    <citation type="journal article" date="2012" name="Nature">
        <title>Algal genomes reveal evolutionary mosaicism and the fate of nucleomorphs.</title>
        <authorList>
            <consortium name="DOE Joint Genome Institute"/>
            <person name="Curtis B.A."/>
            <person name="Tanifuji G."/>
            <person name="Burki F."/>
            <person name="Gruber A."/>
            <person name="Irimia M."/>
            <person name="Maruyama S."/>
            <person name="Arias M.C."/>
            <person name="Ball S.G."/>
            <person name="Gile G.H."/>
            <person name="Hirakawa Y."/>
            <person name="Hopkins J.F."/>
            <person name="Kuo A."/>
            <person name="Rensing S.A."/>
            <person name="Schmutz J."/>
            <person name="Symeonidi A."/>
            <person name="Elias M."/>
            <person name="Eveleigh R.J."/>
            <person name="Herman E.K."/>
            <person name="Klute M.J."/>
            <person name="Nakayama T."/>
            <person name="Obornik M."/>
            <person name="Reyes-Prieto A."/>
            <person name="Armbrust E.V."/>
            <person name="Aves S.J."/>
            <person name="Beiko R.G."/>
            <person name="Coutinho P."/>
            <person name="Dacks J.B."/>
            <person name="Durnford D.G."/>
            <person name="Fast N.M."/>
            <person name="Green B.R."/>
            <person name="Grisdale C.J."/>
            <person name="Hempel F."/>
            <person name="Henrissat B."/>
            <person name="Hoppner M.P."/>
            <person name="Ishida K."/>
            <person name="Kim E."/>
            <person name="Koreny L."/>
            <person name="Kroth P.G."/>
            <person name="Liu Y."/>
            <person name="Malik S.B."/>
            <person name="Maier U.G."/>
            <person name="McRose D."/>
            <person name="Mock T."/>
            <person name="Neilson J.A."/>
            <person name="Onodera N.T."/>
            <person name="Poole A.M."/>
            <person name="Pritham E.J."/>
            <person name="Richards T.A."/>
            <person name="Rocap G."/>
            <person name="Roy S.W."/>
            <person name="Sarai C."/>
            <person name="Schaack S."/>
            <person name="Shirato S."/>
            <person name="Slamovits C.H."/>
            <person name="Spencer D.F."/>
            <person name="Suzuki S."/>
            <person name="Worden A.Z."/>
            <person name="Zauner S."/>
            <person name="Barry K."/>
            <person name="Bell C."/>
            <person name="Bharti A.K."/>
            <person name="Crow J.A."/>
            <person name="Grimwood J."/>
            <person name="Kramer R."/>
            <person name="Lindquist E."/>
            <person name="Lucas S."/>
            <person name="Salamov A."/>
            <person name="McFadden G.I."/>
            <person name="Lane C.E."/>
            <person name="Keeling P.J."/>
            <person name="Gray M.W."/>
            <person name="Grigoriev I.V."/>
            <person name="Archibald J.M."/>
        </authorList>
    </citation>
    <scope>NUCLEOTIDE SEQUENCE</scope>
    <source>
        <strain evidence="2 4">CCMP2712</strain>
    </source>
</reference>
<dbReference type="SUPFAM" id="SSF46689">
    <property type="entry name" value="Homeodomain-like"/>
    <property type="match status" value="1"/>
</dbReference>
<dbReference type="EMBL" id="JH993090">
    <property type="protein sequence ID" value="EKX35476.1"/>
    <property type="molecule type" value="Genomic_DNA"/>
</dbReference>
<dbReference type="OrthoDB" id="118550at2759"/>
<dbReference type="RefSeq" id="XP_005822456.1">
    <property type="nucleotide sequence ID" value="XM_005822399.1"/>
</dbReference>
<reference evidence="4" key="2">
    <citation type="submission" date="2012-11" db="EMBL/GenBank/DDBJ databases">
        <authorList>
            <person name="Kuo A."/>
            <person name="Curtis B.A."/>
            <person name="Tanifuji G."/>
            <person name="Burki F."/>
            <person name="Gruber A."/>
            <person name="Irimia M."/>
            <person name="Maruyama S."/>
            <person name="Arias M.C."/>
            <person name="Ball S.G."/>
            <person name="Gile G.H."/>
            <person name="Hirakawa Y."/>
            <person name="Hopkins J.F."/>
            <person name="Rensing S.A."/>
            <person name="Schmutz J."/>
            <person name="Symeonidi A."/>
            <person name="Elias M."/>
            <person name="Eveleigh R.J."/>
            <person name="Herman E.K."/>
            <person name="Klute M.J."/>
            <person name="Nakayama T."/>
            <person name="Obornik M."/>
            <person name="Reyes-Prieto A."/>
            <person name="Armbrust E.V."/>
            <person name="Aves S.J."/>
            <person name="Beiko R.G."/>
            <person name="Coutinho P."/>
            <person name="Dacks J.B."/>
            <person name="Durnford D.G."/>
            <person name="Fast N.M."/>
            <person name="Green B.R."/>
            <person name="Grisdale C."/>
            <person name="Hempe F."/>
            <person name="Henrissat B."/>
            <person name="Hoppner M.P."/>
            <person name="Ishida K.-I."/>
            <person name="Kim E."/>
            <person name="Koreny L."/>
            <person name="Kroth P.G."/>
            <person name="Liu Y."/>
            <person name="Malik S.-B."/>
            <person name="Maier U.G."/>
            <person name="McRose D."/>
            <person name="Mock T."/>
            <person name="Neilson J.A."/>
            <person name="Onodera N.T."/>
            <person name="Poole A.M."/>
            <person name="Pritham E.J."/>
            <person name="Richards T.A."/>
            <person name="Rocap G."/>
            <person name="Roy S.W."/>
            <person name="Sarai C."/>
            <person name="Schaack S."/>
            <person name="Shirato S."/>
            <person name="Slamovits C.H."/>
            <person name="Spencer D.F."/>
            <person name="Suzuki S."/>
            <person name="Worden A.Z."/>
            <person name="Zauner S."/>
            <person name="Barry K."/>
            <person name="Bell C."/>
            <person name="Bharti A.K."/>
            <person name="Crow J.A."/>
            <person name="Grimwood J."/>
            <person name="Kramer R."/>
            <person name="Lindquist E."/>
            <person name="Lucas S."/>
            <person name="Salamov A."/>
            <person name="McFadden G.I."/>
            <person name="Lane C.E."/>
            <person name="Keeling P.J."/>
            <person name="Gray M.W."/>
            <person name="Grigoriev I.V."/>
            <person name="Archibald J.M."/>
        </authorList>
    </citation>
    <scope>NUCLEOTIDE SEQUENCE</scope>
    <source>
        <strain evidence="4">CCMP2712</strain>
    </source>
</reference>
<dbReference type="HOGENOM" id="CLU_1398720_0_0_1"/>
<keyword evidence="4" id="KW-1185">Reference proteome</keyword>
<dbReference type="Gene3D" id="1.10.10.60">
    <property type="entry name" value="Homeodomain-like"/>
    <property type="match status" value="1"/>
</dbReference>
<evidence type="ECO:0000313" key="2">
    <source>
        <dbReference type="EMBL" id="EKX35476.1"/>
    </source>
</evidence>
<dbReference type="InterPro" id="IPR009057">
    <property type="entry name" value="Homeodomain-like_sf"/>
</dbReference>
<gene>
    <name evidence="2" type="ORF">GUITHDRAFT_155493</name>
</gene>